<dbReference type="SUPFAM" id="SSF117991">
    <property type="entry name" value="YbeD/HP0495-like"/>
    <property type="match status" value="1"/>
</dbReference>
<dbReference type="Proteomes" id="UP000324159">
    <property type="component" value="Unassembled WGS sequence"/>
</dbReference>
<comment type="caution">
    <text evidence="1">The sequence shown here is derived from an EMBL/GenBank/DDBJ whole genome shotgun (WGS) entry which is preliminary data.</text>
</comment>
<evidence type="ECO:0000313" key="2">
    <source>
        <dbReference type="Proteomes" id="UP000324159"/>
    </source>
</evidence>
<dbReference type="RefSeq" id="WP_148895060.1">
    <property type="nucleotide sequence ID" value="NZ_VNIB01000002.1"/>
</dbReference>
<dbReference type="InterPro" id="IPR027471">
    <property type="entry name" value="YbeD-like_sf"/>
</dbReference>
<dbReference type="OrthoDB" id="9793424at2"/>
<sequence>MADGRRPEELLVFPCDYQFKVFTDRADVGVFRRTMIERARGVVGGSRLSVSERKSSRGRYTCFTMTVAVASRQQVDGVYQALRCLEGVCYLL</sequence>
<evidence type="ECO:0008006" key="3">
    <source>
        <dbReference type="Google" id="ProtNLM"/>
    </source>
</evidence>
<name>A0A5D3WL47_9BACT</name>
<dbReference type="Gene3D" id="3.30.70.260">
    <property type="match status" value="1"/>
</dbReference>
<dbReference type="InterPro" id="IPR007454">
    <property type="entry name" value="UPF0250_YbeD-like"/>
</dbReference>
<dbReference type="Pfam" id="PF04359">
    <property type="entry name" value="DUF493"/>
    <property type="match status" value="1"/>
</dbReference>
<evidence type="ECO:0000313" key="1">
    <source>
        <dbReference type="EMBL" id="TYO99724.1"/>
    </source>
</evidence>
<dbReference type="EMBL" id="VNIB01000002">
    <property type="protein sequence ID" value="TYO99724.1"/>
    <property type="molecule type" value="Genomic_DNA"/>
</dbReference>
<protein>
    <recommendedName>
        <fullName evidence="3">Lipoic acid-binding regulatory protein</fullName>
    </recommendedName>
</protein>
<reference evidence="1 2" key="1">
    <citation type="submission" date="2019-07" db="EMBL/GenBank/DDBJ databases">
        <title>Genomic Encyclopedia of Type Strains, Phase IV (KMG-IV): sequencing the most valuable type-strain genomes for metagenomic binning, comparative biology and taxonomic classification.</title>
        <authorList>
            <person name="Goeker M."/>
        </authorList>
    </citation>
    <scope>NUCLEOTIDE SEQUENCE [LARGE SCALE GENOMIC DNA]</scope>
    <source>
        <strain evidence="1 2">SS015</strain>
    </source>
</reference>
<gene>
    <name evidence="1" type="ORF">EDC39_102250</name>
</gene>
<dbReference type="AlphaFoldDB" id="A0A5D3WL47"/>
<proteinExistence type="predicted"/>
<organism evidence="1 2">
    <name type="scientific">Geothermobacter ehrlichii</name>
    <dbReference type="NCBI Taxonomy" id="213224"/>
    <lineage>
        <taxon>Bacteria</taxon>
        <taxon>Pseudomonadati</taxon>
        <taxon>Thermodesulfobacteriota</taxon>
        <taxon>Desulfuromonadia</taxon>
        <taxon>Desulfuromonadales</taxon>
        <taxon>Geothermobacteraceae</taxon>
        <taxon>Geothermobacter</taxon>
    </lineage>
</organism>
<keyword evidence="2" id="KW-1185">Reference proteome</keyword>
<accession>A0A5D3WL47</accession>